<feature type="non-terminal residue" evidence="1">
    <location>
        <position position="1"/>
    </location>
</feature>
<dbReference type="EMBL" id="GDHF01022243">
    <property type="protein sequence ID" value="JAI30071.1"/>
    <property type="molecule type" value="Transcribed_RNA"/>
</dbReference>
<evidence type="ECO:0008006" key="3">
    <source>
        <dbReference type="Google" id="ProtNLM"/>
    </source>
</evidence>
<dbReference type="InterPro" id="IPR007614">
    <property type="entry name" value="Retinin_C"/>
</dbReference>
<evidence type="ECO:0000313" key="1">
    <source>
        <dbReference type="EMBL" id="JAI30071.1"/>
    </source>
</evidence>
<proteinExistence type="predicted"/>
<dbReference type="EMBL" id="GDHF01014219">
    <property type="protein sequence ID" value="JAI38095.1"/>
    <property type="molecule type" value="Transcribed_RNA"/>
</dbReference>
<dbReference type="PANTHER" id="PTHR34931">
    <property type="entry name" value="FI02976P-RELATED"/>
    <property type="match status" value="1"/>
</dbReference>
<reference evidence="1" key="1">
    <citation type="submission" date="2015-06" db="EMBL/GenBank/DDBJ databases">
        <authorList>
            <person name="Hoefler B.C."/>
            <person name="Straight P.D."/>
        </authorList>
    </citation>
    <scope>NUCLEOTIDE SEQUENCE</scope>
</reference>
<protein>
    <recommendedName>
        <fullName evidence="3">Pupal cuticle protein G1A</fullName>
    </recommendedName>
</protein>
<organism evidence="1">
    <name type="scientific">Bactrocera latifrons</name>
    <name type="common">Malaysian fruit fly</name>
    <name type="synonym">Chaetodacus latifrons</name>
    <dbReference type="NCBI Taxonomy" id="174628"/>
    <lineage>
        <taxon>Eukaryota</taxon>
        <taxon>Metazoa</taxon>
        <taxon>Ecdysozoa</taxon>
        <taxon>Arthropoda</taxon>
        <taxon>Hexapoda</taxon>
        <taxon>Insecta</taxon>
        <taxon>Pterygota</taxon>
        <taxon>Neoptera</taxon>
        <taxon>Endopterygota</taxon>
        <taxon>Diptera</taxon>
        <taxon>Brachycera</taxon>
        <taxon>Muscomorpha</taxon>
        <taxon>Tephritoidea</taxon>
        <taxon>Tephritidae</taxon>
        <taxon>Bactrocera</taxon>
        <taxon>Bactrocera</taxon>
    </lineage>
</organism>
<dbReference type="PANTHER" id="PTHR34931:SF3">
    <property type="entry name" value="FI02976P-RELATED"/>
    <property type="match status" value="1"/>
</dbReference>
<dbReference type="AlphaFoldDB" id="A0A0K8UTZ8"/>
<evidence type="ECO:0000313" key="2">
    <source>
        <dbReference type="EMBL" id="JAI38095.1"/>
    </source>
</evidence>
<gene>
    <name evidence="1" type="ORF">c0_g2_i1</name>
    <name evidence="2" type="ORF">c0_g2_i2</name>
</gene>
<sequence length="194" mass="20521">CTLLVRNIVQDNFDSNLLLAGKMFKVFSILFVCALANAASDNLAVLPAAPLAAALPLYKSALVAEPTHVEVHEPALAKVGELVESVPTAVSHQSSTVVHSKSQRITPLVTPAVRSFATPAFRTFAAAAPFLQHTPLLRTIPFGLGPAAAFVHANAPVQVRSFASAAPFPAPVYHSYGFSAFGQPLVYTTAEFKK</sequence>
<dbReference type="OrthoDB" id="7493332at2759"/>
<name>A0A0K8UTZ8_BACLA</name>
<accession>A0A0K8UTZ8</accession>
<dbReference type="Pfam" id="PF04527">
    <property type="entry name" value="Retinin_C"/>
    <property type="match status" value="1"/>
</dbReference>